<dbReference type="RefSeq" id="WP_198100647.1">
    <property type="nucleotide sequence ID" value="NZ_JAEDAL010000003.1"/>
</dbReference>
<reference evidence="1" key="1">
    <citation type="submission" date="2020-12" db="EMBL/GenBank/DDBJ databases">
        <title>The genome sequence of Inhella sp. 4Y17.</title>
        <authorList>
            <person name="Liu Y."/>
        </authorList>
    </citation>
    <scope>NUCLEOTIDE SEQUENCE</scope>
    <source>
        <strain evidence="1">4Y10</strain>
    </source>
</reference>
<dbReference type="Proteomes" id="UP000620139">
    <property type="component" value="Unassembled WGS sequence"/>
</dbReference>
<protein>
    <submittedName>
        <fullName evidence="1">DUF4936 family protein</fullName>
    </submittedName>
</protein>
<dbReference type="Pfam" id="PF16290">
    <property type="entry name" value="DUF4936"/>
    <property type="match status" value="1"/>
</dbReference>
<dbReference type="EMBL" id="JAEDAL010000003">
    <property type="protein sequence ID" value="MBH9553042.1"/>
    <property type="molecule type" value="Genomic_DNA"/>
</dbReference>
<sequence length="100" mass="11337">MTNNTAPSPVRLFVYFKLPLTDAESWRERWRQAAKQTAESVPGLQIVLSERPEEEMTWMESYRGASPAVMAAGEAHMARALQALNAERHREVFVETFKAG</sequence>
<dbReference type="AlphaFoldDB" id="A0A931IUJ5"/>
<keyword evidence="2" id="KW-1185">Reference proteome</keyword>
<gene>
    <name evidence="1" type="ORF">I7X43_09250</name>
</gene>
<organism evidence="1 2">
    <name type="scientific">Inhella gelatinilytica</name>
    <dbReference type="NCBI Taxonomy" id="2795030"/>
    <lineage>
        <taxon>Bacteria</taxon>
        <taxon>Pseudomonadati</taxon>
        <taxon>Pseudomonadota</taxon>
        <taxon>Betaproteobacteria</taxon>
        <taxon>Burkholderiales</taxon>
        <taxon>Sphaerotilaceae</taxon>
        <taxon>Inhella</taxon>
    </lineage>
</organism>
<evidence type="ECO:0000313" key="1">
    <source>
        <dbReference type="EMBL" id="MBH9553042.1"/>
    </source>
</evidence>
<evidence type="ECO:0000313" key="2">
    <source>
        <dbReference type="Proteomes" id="UP000620139"/>
    </source>
</evidence>
<dbReference type="InterPro" id="IPR032556">
    <property type="entry name" value="DUF4936"/>
</dbReference>
<name>A0A931IUJ5_9BURK</name>
<proteinExistence type="predicted"/>
<comment type="caution">
    <text evidence="1">The sequence shown here is derived from an EMBL/GenBank/DDBJ whole genome shotgun (WGS) entry which is preliminary data.</text>
</comment>
<accession>A0A931IUJ5</accession>